<feature type="compositionally biased region" description="Basic residues" evidence="1">
    <location>
        <begin position="29"/>
        <end position="42"/>
    </location>
</feature>
<dbReference type="Proteomes" id="UP000076502">
    <property type="component" value="Unassembled WGS sequence"/>
</dbReference>
<sequence>MDQNKKKRDTDDMENGLVKELKRLRKEMKRQKNGIRRLKRRRSDTYLQESSLRQPLLSLENLLPRNEGTDKEHSEDKLEALETQSVLGKGVIASNKQTVTAEIPKEGTSEEQVLDPELLLAIGRKVDASRPLYANGGHAAAADWGETAA</sequence>
<dbReference type="AlphaFoldDB" id="A0A154PN18"/>
<protein>
    <submittedName>
        <fullName evidence="2">Uncharacterized protein</fullName>
    </submittedName>
</protein>
<evidence type="ECO:0000313" key="3">
    <source>
        <dbReference type="Proteomes" id="UP000076502"/>
    </source>
</evidence>
<dbReference type="EMBL" id="KQ434967">
    <property type="protein sequence ID" value="KZC12698.1"/>
    <property type="molecule type" value="Genomic_DNA"/>
</dbReference>
<reference evidence="2 3" key="1">
    <citation type="submission" date="2015-07" db="EMBL/GenBank/DDBJ databases">
        <title>The genome of Dufourea novaeangliae.</title>
        <authorList>
            <person name="Pan H."/>
            <person name="Kapheim K."/>
        </authorList>
    </citation>
    <scope>NUCLEOTIDE SEQUENCE [LARGE SCALE GENOMIC DNA]</scope>
    <source>
        <strain evidence="2">0120121106</strain>
        <tissue evidence="2">Whole body</tissue>
    </source>
</reference>
<proteinExistence type="predicted"/>
<evidence type="ECO:0000256" key="1">
    <source>
        <dbReference type="SAM" id="MobiDB-lite"/>
    </source>
</evidence>
<name>A0A154PN18_DUFNO</name>
<evidence type="ECO:0000313" key="2">
    <source>
        <dbReference type="EMBL" id="KZC12698.1"/>
    </source>
</evidence>
<accession>A0A154PN18</accession>
<feature type="region of interest" description="Disordered" evidence="1">
    <location>
        <begin position="29"/>
        <end position="49"/>
    </location>
</feature>
<gene>
    <name evidence="2" type="ORF">WN55_05325</name>
</gene>
<keyword evidence="3" id="KW-1185">Reference proteome</keyword>
<organism evidence="2 3">
    <name type="scientific">Dufourea novaeangliae</name>
    <name type="common">Sweat bee</name>
    <dbReference type="NCBI Taxonomy" id="178035"/>
    <lineage>
        <taxon>Eukaryota</taxon>
        <taxon>Metazoa</taxon>
        <taxon>Ecdysozoa</taxon>
        <taxon>Arthropoda</taxon>
        <taxon>Hexapoda</taxon>
        <taxon>Insecta</taxon>
        <taxon>Pterygota</taxon>
        <taxon>Neoptera</taxon>
        <taxon>Endopterygota</taxon>
        <taxon>Hymenoptera</taxon>
        <taxon>Apocrita</taxon>
        <taxon>Aculeata</taxon>
        <taxon>Apoidea</taxon>
        <taxon>Anthophila</taxon>
        <taxon>Halictidae</taxon>
        <taxon>Rophitinae</taxon>
        <taxon>Dufourea</taxon>
    </lineage>
</organism>